<name>A0A091BJN5_9GAMM</name>
<keyword evidence="2" id="KW-1185">Reference proteome</keyword>
<evidence type="ECO:0000313" key="2">
    <source>
        <dbReference type="Proteomes" id="UP000029392"/>
    </source>
</evidence>
<dbReference type="PANTHER" id="PTHR37943:SF1">
    <property type="entry name" value="PROTEIN VES"/>
    <property type="match status" value="1"/>
</dbReference>
<reference evidence="1 2" key="1">
    <citation type="submission" date="2013-09" db="EMBL/GenBank/DDBJ databases">
        <title>Genome sequencing of Arenimonas malthae.</title>
        <authorList>
            <person name="Chen F."/>
            <person name="Wang G."/>
        </authorList>
    </citation>
    <scope>NUCLEOTIDE SEQUENCE [LARGE SCALE GENOMIC DNA]</scope>
    <source>
        <strain evidence="1 2">CC-JY-1</strain>
    </source>
</reference>
<protein>
    <recommendedName>
        <fullName evidence="3">HutD-family protein</fullName>
    </recommendedName>
</protein>
<evidence type="ECO:0008006" key="3">
    <source>
        <dbReference type="Google" id="ProtNLM"/>
    </source>
</evidence>
<dbReference type="InterPro" id="IPR011051">
    <property type="entry name" value="RmlC_Cupin_sf"/>
</dbReference>
<sequence>MRLLHLPAHEYRRERWRNERGWTREIHRHPEGAADWLWRASIAEIDQDAPFSAFPGCDRELVLLAGEGMHLHFDDGETHTLLPPHDRLRFAGERPLRAELLSGPTHDFNLMWRRDAVEATLLHRPLVGPMVFFAEPGVTWLAHLIRGQAWFKDLARPLRLEQGDSVLLLPDPDGPSRLILEGGGELLLAKLRPGAATTAI</sequence>
<comment type="caution">
    <text evidence="1">The sequence shown here is derived from an EMBL/GenBank/DDBJ whole genome shotgun (WGS) entry which is preliminary data.</text>
</comment>
<dbReference type="Pfam" id="PF05962">
    <property type="entry name" value="HutD"/>
    <property type="match status" value="1"/>
</dbReference>
<dbReference type="OrthoDB" id="9800082at2"/>
<dbReference type="PATRIC" id="fig|1384054.3.peg.377"/>
<dbReference type="RefSeq" id="WP_043800123.1">
    <property type="nucleotide sequence ID" value="NZ_AVCH01000019.1"/>
</dbReference>
<dbReference type="CDD" id="cd20293">
    <property type="entry name" value="cupin_HutD_N"/>
    <property type="match status" value="1"/>
</dbReference>
<evidence type="ECO:0000313" key="1">
    <source>
        <dbReference type="EMBL" id="KFN51961.1"/>
    </source>
</evidence>
<dbReference type="AlphaFoldDB" id="A0A091BJN5"/>
<dbReference type="InterPro" id="IPR014710">
    <property type="entry name" value="RmlC-like_jellyroll"/>
</dbReference>
<gene>
    <name evidence="1" type="ORF">N790_13330</name>
</gene>
<proteinExistence type="predicted"/>
<dbReference type="InterPro" id="IPR010282">
    <property type="entry name" value="Uncharacterised_HutD/Ves"/>
</dbReference>
<dbReference type="EMBL" id="AVCH01000019">
    <property type="protein sequence ID" value="KFN51961.1"/>
    <property type="molecule type" value="Genomic_DNA"/>
</dbReference>
<accession>A0A091BJN5</accession>
<dbReference type="PANTHER" id="PTHR37943">
    <property type="entry name" value="PROTEIN VES"/>
    <property type="match status" value="1"/>
</dbReference>
<dbReference type="STRING" id="1384054.N790_13330"/>
<organism evidence="1 2">
    <name type="scientific">Arenimonas malthae CC-JY-1</name>
    <dbReference type="NCBI Taxonomy" id="1384054"/>
    <lineage>
        <taxon>Bacteria</taxon>
        <taxon>Pseudomonadati</taxon>
        <taxon>Pseudomonadota</taxon>
        <taxon>Gammaproteobacteria</taxon>
        <taxon>Lysobacterales</taxon>
        <taxon>Lysobacteraceae</taxon>
        <taxon>Arenimonas</taxon>
    </lineage>
</organism>
<dbReference type="Gene3D" id="2.60.120.10">
    <property type="entry name" value="Jelly Rolls"/>
    <property type="match status" value="1"/>
</dbReference>
<dbReference type="eggNOG" id="COG3758">
    <property type="taxonomic scope" value="Bacteria"/>
</dbReference>
<dbReference type="Proteomes" id="UP000029392">
    <property type="component" value="Unassembled WGS sequence"/>
</dbReference>
<dbReference type="SUPFAM" id="SSF51182">
    <property type="entry name" value="RmlC-like cupins"/>
    <property type="match status" value="1"/>
</dbReference>